<accession>A0AAN7Z7N5</accession>
<comment type="caution">
    <text evidence="1">The sequence shown here is derived from an EMBL/GenBank/DDBJ whole genome shotgun (WGS) entry which is preliminary data.</text>
</comment>
<name>A0AAN7Z7N5_9COLE</name>
<dbReference type="AlphaFoldDB" id="A0AAN7Z7N5"/>
<gene>
    <name evidence="1" type="ORF">RI129_011512</name>
</gene>
<organism evidence="1 2">
    <name type="scientific">Pyrocoelia pectoralis</name>
    <dbReference type="NCBI Taxonomy" id="417401"/>
    <lineage>
        <taxon>Eukaryota</taxon>
        <taxon>Metazoa</taxon>
        <taxon>Ecdysozoa</taxon>
        <taxon>Arthropoda</taxon>
        <taxon>Hexapoda</taxon>
        <taxon>Insecta</taxon>
        <taxon>Pterygota</taxon>
        <taxon>Neoptera</taxon>
        <taxon>Endopterygota</taxon>
        <taxon>Coleoptera</taxon>
        <taxon>Polyphaga</taxon>
        <taxon>Elateriformia</taxon>
        <taxon>Elateroidea</taxon>
        <taxon>Lampyridae</taxon>
        <taxon>Lampyrinae</taxon>
        <taxon>Pyrocoelia</taxon>
    </lineage>
</organism>
<reference evidence="1 2" key="1">
    <citation type="journal article" date="2024" name="Insects">
        <title>An Improved Chromosome-Level Genome Assembly of the Firefly Pyrocoelia pectoralis.</title>
        <authorList>
            <person name="Fu X."/>
            <person name="Meyer-Rochow V.B."/>
            <person name="Ballantyne L."/>
            <person name="Zhu X."/>
        </authorList>
    </citation>
    <scope>NUCLEOTIDE SEQUENCE [LARGE SCALE GENOMIC DNA]</scope>
    <source>
        <strain evidence="1">XCY_ONT2</strain>
    </source>
</reference>
<evidence type="ECO:0000313" key="1">
    <source>
        <dbReference type="EMBL" id="KAK5639020.1"/>
    </source>
</evidence>
<sequence>MHTVSKSGSKPIKFYNDVCEAFISADILLRKLKNEALKSFLAKYTKQKVPDESTIRRN</sequence>
<protein>
    <submittedName>
        <fullName evidence="1">Uncharacterized protein</fullName>
    </submittedName>
</protein>
<keyword evidence="2" id="KW-1185">Reference proteome</keyword>
<dbReference type="Proteomes" id="UP001329430">
    <property type="component" value="Chromosome 9"/>
</dbReference>
<dbReference type="EMBL" id="JAVRBK010000009">
    <property type="protein sequence ID" value="KAK5639020.1"/>
    <property type="molecule type" value="Genomic_DNA"/>
</dbReference>
<proteinExistence type="predicted"/>
<evidence type="ECO:0000313" key="2">
    <source>
        <dbReference type="Proteomes" id="UP001329430"/>
    </source>
</evidence>